<dbReference type="SUPFAM" id="SSF89447">
    <property type="entry name" value="AbrB/MazE/MraZ-like"/>
    <property type="match status" value="1"/>
</dbReference>
<protein>
    <recommendedName>
        <fullName evidence="3">AbrB family transcriptional regulator</fullName>
    </recommendedName>
</protein>
<dbReference type="Proteomes" id="UP000266206">
    <property type="component" value="Unassembled WGS sequence"/>
</dbReference>
<dbReference type="InterPro" id="IPR037914">
    <property type="entry name" value="SpoVT-AbrB_sf"/>
</dbReference>
<comment type="caution">
    <text evidence="1">The sequence shown here is derived from an EMBL/GenBank/DDBJ whole genome shotgun (WGS) entry which is preliminary data.</text>
</comment>
<dbReference type="AlphaFoldDB" id="A0A3A1YSD2"/>
<organism evidence="1 2">
    <name type="scientific">Neopusillimonas maritima</name>
    <dbReference type="NCBI Taxonomy" id="2026239"/>
    <lineage>
        <taxon>Bacteria</taxon>
        <taxon>Pseudomonadati</taxon>
        <taxon>Pseudomonadota</taxon>
        <taxon>Betaproteobacteria</taxon>
        <taxon>Burkholderiales</taxon>
        <taxon>Alcaligenaceae</taxon>
        <taxon>Neopusillimonas</taxon>
    </lineage>
</organism>
<evidence type="ECO:0008006" key="3">
    <source>
        <dbReference type="Google" id="ProtNLM"/>
    </source>
</evidence>
<dbReference type="EMBL" id="NQYH01000005">
    <property type="protein sequence ID" value="RIY41143.1"/>
    <property type="molecule type" value="Genomic_DNA"/>
</dbReference>
<accession>A0A3A1YSD2</accession>
<name>A0A3A1YSD2_9BURK</name>
<sequence>MCTLKCCKIGNYLGLILPTHIVSEMQINQASTFSAVIVEGALVVRPIPNYAKDFFDRSKGLMDNLDEALKVLNDN</sequence>
<proteinExistence type="predicted"/>
<evidence type="ECO:0000313" key="1">
    <source>
        <dbReference type="EMBL" id="RIY41143.1"/>
    </source>
</evidence>
<gene>
    <name evidence="1" type="ORF">CJP73_08335</name>
</gene>
<evidence type="ECO:0000313" key="2">
    <source>
        <dbReference type="Proteomes" id="UP000266206"/>
    </source>
</evidence>
<dbReference type="Gene3D" id="2.10.260.10">
    <property type="match status" value="1"/>
</dbReference>
<reference evidence="1 2" key="1">
    <citation type="submission" date="2017-08" db="EMBL/GenBank/DDBJ databases">
        <title>Pusillimonas indicus sp. nov., a member of the family Alcaligenaceae isolated from surface seawater.</title>
        <authorList>
            <person name="Li J."/>
        </authorList>
    </citation>
    <scope>NUCLEOTIDE SEQUENCE [LARGE SCALE GENOMIC DNA]</scope>
    <source>
        <strain evidence="1 2">L52-1-41</strain>
    </source>
</reference>